<evidence type="ECO:0000313" key="2">
    <source>
        <dbReference type="EMBL" id="ANN76153.1"/>
    </source>
</evidence>
<dbReference type="OrthoDB" id="8662218at2"/>
<accession>A0A193G921</accession>
<dbReference type="EMBL" id="CP016172">
    <property type="protein sequence ID" value="ANN76153.1"/>
    <property type="molecule type" value="Genomic_DNA"/>
</dbReference>
<organism evidence="2 3">
    <name type="scientific">Bordetella flabilis</name>
    <dbReference type="NCBI Taxonomy" id="463014"/>
    <lineage>
        <taxon>Bacteria</taxon>
        <taxon>Pseudomonadati</taxon>
        <taxon>Pseudomonadota</taxon>
        <taxon>Betaproteobacteria</taxon>
        <taxon>Burkholderiales</taxon>
        <taxon>Alcaligenaceae</taxon>
        <taxon>Bordetella</taxon>
    </lineage>
</organism>
<proteinExistence type="predicted"/>
<keyword evidence="1" id="KW-0812">Transmembrane</keyword>
<reference evidence="2 3" key="1">
    <citation type="submission" date="2016-06" db="EMBL/GenBank/DDBJ databases">
        <title>Complete genome sequences of Bordetella bronchialis and Bordetella flabilis.</title>
        <authorList>
            <person name="LiPuma J.J."/>
            <person name="Spilker T."/>
        </authorList>
    </citation>
    <scope>NUCLEOTIDE SEQUENCE [LARGE SCALE GENOMIC DNA]</scope>
    <source>
        <strain evidence="2 3">AU10664</strain>
    </source>
</reference>
<protein>
    <submittedName>
        <fullName evidence="2">Uncharacterized protein</fullName>
    </submittedName>
</protein>
<keyword evidence="1" id="KW-1133">Transmembrane helix</keyword>
<dbReference type="STRING" id="463014.BAU07_02595"/>
<feature type="transmembrane region" description="Helical" evidence="1">
    <location>
        <begin position="12"/>
        <end position="43"/>
    </location>
</feature>
<dbReference type="RefSeq" id="WP_066653753.1">
    <property type="nucleotide sequence ID" value="NZ_CBCSCL010000026.1"/>
</dbReference>
<sequence length="87" mass="9407">MNNALTRLVRAVAFTVLALIGGAMALVFMASTAIAVGILYLVARVRGRPFGVRAYWHQRNATRGAGPTGPFQGVRPDVIDVEVREVR</sequence>
<evidence type="ECO:0000256" key="1">
    <source>
        <dbReference type="SAM" id="Phobius"/>
    </source>
</evidence>
<gene>
    <name evidence="2" type="ORF">BAU07_02595</name>
</gene>
<dbReference type="Proteomes" id="UP000091926">
    <property type="component" value="Chromosome"/>
</dbReference>
<keyword evidence="1" id="KW-0472">Membrane</keyword>
<dbReference type="KEGG" id="bfz:BAU07_02595"/>
<name>A0A193G921_9BORD</name>
<keyword evidence="3" id="KW-1185">Reference proteome</keyword>
<evidence type="ECO:0000313" key="3">
    <source>
        <dbReference type="Proteomes" id="UP000091926"/>
    </source>
</evidence>
<dbReference type="AlphaFoldDB" id="A0A193G921"/>